<dbReference type="EMBL" id="LSRX01003886">
    <property type="protein sequence ID" value="OLP74336.1"/>
    <property type="molecule type" value="Genomic_DNA"/>
</dbReference>
<dbReference type="OrthoDB" id="417873at2759"/>
<name>A0A1Q9BUK2_SYMMI</name>
<comment type="caution">
    <text evidence="2">The sequence shown here is derived from an EMBL/GenBank/DDBJ whole genome shotgun (WGS) entry which is preliminary data.</text>
</comment>
<feature type="compositionally biased region" description="Low complexity" evidence="1">
    <location>
        <begin position="334"/>
        <end position="346"/>
    </location>
</feature>
<feature type="region of interest" description="Disordered" evidence="1">
    <location>
        <begin position="165"/>
        <end position="190"/>
    </location>
</feature>
<evidence type="ECO:0000256" key="1">
    <source>
        <dbReference type="SAM" id="MobiDB-lite"/>
    </source>
</evidence>
<feature type="compositionally biased region" description="Pro residues" evidence="1">
    <location>
        <begin position="169"/>
        <end position="181"/>
    </location>
</feature>
<protein>
    <submittedName>
        <fullName evidence="2">Uncharacterized protein</fullName>
    </submittedName>
</protein>
<feature type="region of interest" description="Disordered" evidence="1">
    <location>
        <begin position="103"/>
        <end position="122"/>
    </location>
</feature>
<feature type="region of interest" description="Disordered" evidence="1">
    <location>
        <begin position="323"/>
        <end position="376"/>
    </location>
</feature>
<organism evidence="2 3">
    <name type="scientific">Symbiodinium microadriaticum</name>
    <name type="common">Dinoflagellate</name>
    <name type="synonym">Zooxanthella microadriatica</name>
    <dbReference type="NCBI Taxonomy" id="2951"/>
    <lineage>
        <taxon>Eukaryota</taxon>
        <taxon>Sar</taxon>
        <taxon>Alveolata</taxon>
        <taxon>Dinophyceae</taxon>
        <taxon>Suessiales</taxon>
        <taxon>Symbiodiniaceae</taxon>
        <taxon>Symbiodinium</taxon>
    </lineage>
</organism>
<keyword evidence="3" id="KW-1185">Reference proteome</keyword>
<dbReference type="AlphaFoldDB" id="A0A1Q9BUK2"/>
<gene>
    <name evidence="2" type="ORF">AK812_SmicGene46156</name>
</gene>
<proteinExistence type="predicted"/>
<dbReference type="Proteomes" id="UP000186817">
    <property type="component" value="Unassembled WGS sequence"/>
</dbReference>
<accession>A0A1Q9BUK2</accession>
<sequence>MAAWTVLDPAKEARAVLDEMAKSLLDDPSMPAPAQLQSPPAEVLRLWPIPRGALRTTEVIRLKYDIFTAAPETLSTHFILVTANGEVKYDTATFTSPSSKFGNSNGALVPEGEASEGTQGTGSWEKSAISARFFLKCQLRTCGRFARIIYQEIFPWQAYSNQDGYLVPSNPPPPPPAPSDPPESWTDDYSRDGSLAQLTMQSAPSLLRLQTMTAGFRAFGEPDLFHLPGTQATFSTPVQSAIRNAASSLSAAISFAQVSEELIAAARNQSSSTAPDTVTEAEDRHMEQALPPFFTTCYAAFSRSVSELVFAASHNMWHLRPSSSSTRVIDLDHPTPTAARPAASTTETWSNKRRSKELPGPSSANTSRPLSELDKQRQESVATALQLYANPKEAGIKLLLPAFMDLTDNPFTHCPTENMATCCLHSKWAPFEVFGRLLDGLPSMQDSRHSSPSIVQPSDYKSIFFGAYSQGPLVGLRAQTRRYPMVSRPLNAVLYTLCGVHSHSTVFLARNRAMGLHSDSHNHQDVPNVLIPFSVFPGGQLFVEAEEGDVSLDTHSSERTSSLWVRAMSFAP</sequence>
<evidence type="ECO:0000313" key="2">
    <source>
        <dbReference type="EMBL" id="OLP74336.1"/>
    </source>
</evidence>
<reference evidence="2 3" key="1">
    <citation type="submission" date="2016-02" db="EMBL/GenBank/DDBJ databases">
        <title>Genome analysis of coral dinoflagellate symbionts highlights evolutionary adaptations to a symbiotic lifestyle.</title>
        <authorList>
            <person name="Aranda M."/>
            <person name="Li Y."/>
            <person name="Liew Y.J."/>
            <person name="Baumgarten S."/>
            <person name="Simakov O."/>
            <person name="Wilson M."/>
            <person name="Piel J."/>
            <person name="Ashoor H."/>
            <person name="Bougouffa S."/>
            <person name="Bajic V.B."/>
            <person name="Ryu T."/>
            <person name="Ravasi T."/>
            <person name="Bayer T."/>
            <person name="Micklem G."/>
            <person name="Kim H."/>
            <person name="Bhak J."/>
            <person name="Lajeunesse T.C."/>
            <person name="Voolstra C.R."/>
        </authorList>
    </citation>
    <scope>NUCLEOTIDE SEQUENCE [LARGE SCALE GENOMIC DNA]</scope>
    <source>
        <strain evidence="2 3">CCMP2467</strain>
    </source>
</reference>
<evidence type="ECO:0000313" key="3">
    <source>
        <dbReference type="Proteomes" id="UP000186817"/>
    </source>
</evidence>